<gene>
    <name evidence="1" type="ORF">HX837_08530</name>
</gene>
<comment type="caution">
    <text evidence="1">The sequence shown here is derived from an EMBL/GenBank/DDBJ whole genome shotgun (WGS) entry which is preliminary data.</text>
</comment>
<evidence type="ECO:0000313" key="1">
    <source>
        <dbReference type="EMBL" id="NWJ44226.1"/>
    </source>
</evidence>
<evidence type="ECO:0000313" key="2">
    <source>
        <dbReference type="Proteomes" id="UP000523105"/>
    </source>
</evidence>
<dbReference type="AlphaFoldDB" id="A0A7K4MTF4"/>
<dbReference type="Proteomes" id="UP000523105">
    <property type="component" value="Unassembled WGS sequence"/>
</dbReference>
<sequence length="101" mass="11114">MCKGATLPASAIEAATVTYMGRAIQLPGNRAAAQLVTSVYNDENMEIRNHIENWMEILNSHRTNKRATGMQQINSYTGSLTVEQLHKTGAGFTIAYDFVHA</sequence>
<accession>A0A7K4MTF4</accession>
<reference evidence="1 2" key="1">
    <citation type="journal article" date="2019" name="Environ. Microbiol.">
        <title>Genomics insights into ecotype formation of ammonia-oxidizing archaea in the deep ocean.</title>
        <authorList>
            <person name="Wang Y."/>
            <person name="Huang J.M."/>
            <person name="Cui G.J."/>
            <person name="Nunoura T."/>
            <person name="Takaki Y."/>
            <person name="Li W.L."/>
            <person name="Li J."/>
            <person name="Gao Z.M."/>
            <person name="Takai K."/>
            <person name="Zhang A.Q."/>
            <person name="Stepanauskas R."/>
        </authorList>
    </citation>
    <scope>NUCLEOTIDE SEQUENCE [LARGE SCALE GENOMIC DNA]</scope>
    <source>
        <strain evidence="1 2">L15b</strain>
    </source>
</reference>
<dbReference type="EMBL" id="JACASV010000153">
    <property type="protein sequence ID" value="NWJ44226.1"/>
    <property type="molecule type" value="Genomic_DNA"/>
</dbReference>
<protein>
    <submittedName>
        <fullName evidence="1">Uncharacterized protein</fullName>
    </submittedName>
</protein>
<organism evidence="1 2">
    <name type="scientific">Marine Group I thaumarchaeote</name>
    <dbReference type="NCBI Taxonomy" id="2511932"/>
    <lineage>
        <taxon>Archaea</taxon>
        <taxon>Nitrososphaerota</taxon>
        <taxon>Marine Group I</taxon>
    </lineage>
</organism>
<proteinExistence type="predicted"/>
<name>A0A7K4MTF4_9ARCH</name>